<protein>
    <submittedName>
        <fullName evidence="2">Uncharacterized protein</fullName>
    </submittedName>
</protein>
<sequence length="52" mass="5240">MTDGGNTMASAADFQISAAEAAGFRPVAVMFLGAGNSAGQAHERTLSSLTHD</sequence>
<dbReference type="EMBL" id="CP073347">
    <property type="protein sequence ID" value="UTW14093.1"/>
    <property type="molecule type" value="Genomic_DNA"/>
</dbReference>
<evidence type="ECO:0000313" key="2">
    <source>
        <dbReference type="EMBL" id="UTW14094.1"/>
    </source>
</evidence>
<reference evidence="2" key="1">
    <citation type="submission" date="2021-04" db="EMBL/GenBank/DDBJ databases">
        <title>Oceanospirillales bacteria with DddD are important DMSP degraders in coastal seawater.</title>
        <authorList>
            <person name="Liu J."/>
        </authorList>
    </citation>
    <scope>NUCLEOTIDE SEQUENCE</scope>
    <source>
        <strain evidence="2">D13-1</strain>
    </source>
</reference>
<dbReference type="EMBL" id="CP073347">
    <property type="protein sequence ID" value="UTW14094.1"/>
    <property type="molecule type" value="Genomic_DNA"/>
</dbReference>
<organism evidence="2 3">
    <name type="scientific">Marinobacterium rhizophilum</name>
    <dbReference type="NCBI Taxonomy" id="420402"/>
    <lineage>
        <taxon>Bacteria</taxon>
        <taxon>Pseudomonadati</taxon>
        <taxon>Pseudomonadota</taxon>
        <taxon>Gammaproteobacteria</taxon>
        <taxon>Oceanospirillales</taxon>
        <taxon>Oceanospirillaceae</taxon>
        <taxon>Marinobacterium</taxon>
    </lineage>
</organism>
<proteinExistence type="predicted"/>
<gene>
    <name evidence="1" type="ORF">KDW95_10840</name>
    <name evidence="2" type="ORF">KDW95_10845</name>
</gene>
<dbReference type="RefSeq" id="WP_255856288.1">
    <property type="nucleotide sequence ID" value="NZ_CP073347.1"/>
</dbReference>
<evidence type="ECO:0000313" key="1">
    <source>
        <dbReference type="EMBL" id="UTW14093.1"/>
    </source>
</evidence>
<keyword evidence="3" id="KW-1185">Reference proteome</keyword>
<name>A0ABY5HPP3_9GAMM</name>
<accession>A0ABY5HPP3</accession>
<dbReference type="Proteomes" id="UP001058461">
    <property type="component" value="Chromosome"/>
</dbReference>
<evidence type="ECO:0000313" key="3">
    <source>
        <dbReference type="Proteomes" id="UP001058461"/>
    </source>
</evidence>